<name>A0AA43XN91_9CLOT</name>
<dbReference type="Proteomes" id="UP000449710">
    <property type="component" value="Unassembled WGS sequence"/>
</dbReference>
<feature type="binding site" evidence="4">
    <location>
        <begin position="131"/>
        <end position="134"/>
    </location>
    <ligand>
        <name>pyridoxal 5'-phosphate</name>
        <dbReference type="ChEBI" id="CHEBI:597326"/>
    </ligand>
</feature>
<reference evidence="7 8" key="1">
    <citation type="submission" date="2019-04" db="EMBL/GenBank/DDBJ databases">
        <title>Isachenkonia alkalipeptolytica gen. nov. sp. nov. a new anaerobic, alkiliphilic organothrophic bacterium capable to reduce synthesized ferrihydrite isolated from a soda lake.</title>
        <authorList>
            <person name="Toshchakov S.V."/>
            <person name="Zavarzina D.G."/>
            <person name="Zhilina T.N."/>
            <person name="Kostrikina N.A."/>
            <person name="Kublanov I.V."/>
        </authorList>
    </citation>
    <scope>NUCLEOTIDE SEQUENCE [LARGE SCALE GENOMIC DNA]</scope>
    <source>
        <strain evidence="7 8">Z-1701</strain>
    </source>
</reference>
<dbReference type="EMBL" id="SUMG01000026">
    <property type="protein sequence ID" value="NBG89464.1"/>
    <property type="molecule type" value="Genomic_DNA"/>
</dbReference>
<keyword evidence="3 4" id="KW-0663">Pyridoxal phosphate</keyword>
<dbReference type="GO" id="GO:0019805">
    <property type="term" value="P:quinolinate biosynthetic process"/>
    <property type="evidence" value="ECO:0007669"/>
    <property type="project" value="UniProtKB-UniRule"/>
</dbReference>
<evidence type="ECO:0000313" key="7">
    <source>
        <dbReference type="EMBL" id="NBG89464.1"/>
    </source>
</evidence>
<comment type="pathway">
    <text evidence="4 6">Amino-acid degradation; L-kynurenine degradation; L-alanine and anthranilate from L-kynurenine: step 1/1.</text>
</comment>
<comment type="function">
    <text evidence="4 6">Catalyzes the cleavage of L-kynurenine (L-Kyn) and L-3-hydroxykynurenine (L-3OHKyn) into anthranilic acid (AA) and 3-hydroxyanthranilic acid (3-OHAA), respectively.</text>
</comment>
<dbReference type="GO" id="GO:0030429">
    <property type="term" value="F:kynureninase activity"/>
    <property type="evidence" value="ECO:0007669"/>
    <property type="project" value="UniProtKB-UniRule"/>
</dbReference>
<feature type="binding site" evidence="4">
    <location>
        <position position="215"/>
    </location>
    <ligand>
        <name>pyridoxal 5'-phosphate</name>
        <dbReference type="ChEBI" id="CHEBI:597326"/>
    </ligand>
</feature>
<comment type="similarity">
    <text evidence="4 6">Belongs to the kynureninase family.</text>
</comment>
<dbReference type="InterPro" id="IPR015421">
    <property type="entry name" value="PyrdxlP-dep_Trfase_major"/>
</dbReference>
<comment type="caution">
    <text evidence="4">Lacks conserved residue(s) required for the propagation of feature annotation.</text>
</comment>
<organism evidence="7 8">
    <name type="scientific">Isachenkonia alkalipeptolytica</name>
    <dbReference type="NCBI Taxonomy" id="2565777"/>
    <lineage>
        <taxon>Bacteria</taxon>
        <taxon>Bacillati</taxon>
        <taxon>Bacillota</taxon>
        <taxon>Clostridia</taxon>
        <taxon>Eubacteriales</taxon>
        <taxon>Clostridiaceae</taxon>
        <taxon>Isachenkonia</taxon>
    </lineage>
</organism>
<feature type="binding site" evidence="4">
    <location>
        <position position="103"/>
    </location>
    <ligand>
        <name>pyridoxal 5'-phosphate</name>
        <dbReference type="ChEBI" id="CHEBI:597326"/>
    </ligand>
</feature>
<dbReference type="GO" id="GO:0097053">
    <property type="term" value="P:L-kynurenine catabolic process"/>
    <property type="evidence" value="ECO:0007669"/>
    <property type="project" value="UniProtKB-UniRule"/>
</dbReference>
<keyword evidence="1 4" id="KW-0662">Pyridine nucleotide biosynthesis</keyword>
<dbReference type="Gene3D" id="3.40.640.10">
    <property type="entry name" value="Type I PLP-dependent aspartate aminotransferase-like (Major domain)"/>
    <property type="match status" value="1"/>
</dbReference>
<comment type="pathway">
    <text evidence="4 6">Cofactor biosynthesis; NAD(+) biosynthesis; quinolinate from L-kynurenine: step 2/3.</text>
</comment>
<feature type="modified residue" description="N6-(pyridoxal phosphate)lysine" evidence="4">
    <location>
        <position position="238"/>
    </location>
</feature>
<evidence type="ECO:0000256" key="2">
    <source>
        <dbReference type="ARBA" id="ARBA00022801"/>
    </source>
</evidence>
<dbReference type="RefSeq" id="WP_160723166.1">
    <property type="nucleotide sequence ID" value="NZ_SUMG01000026.1"/>
</dbReference>
<comment type="cofactor">
    <cofactor evidence="4 6">
        <name>pyridoxal 5'-phosphate</name>
        <dbReference type="ChEBI" id="CHEBI:597326"/>
    </cofactor>
</comment>
<protein>
    <recommendedName>
        <fullName evidence="4 5">Kynureninase</fullName>
        <ecNumber evidence="4 5">3.7.1.3</ecNumber>
    </recommendedName>
    <alternativeName>
        <fullName evidence="4">L-kynurenine hydrolase</fullName>
    </alternativeName>
</protein>
<dbReference type="NCBIfam" id="TIGR01814">
    <property type="entry name" value="kynureninase"/>
    <property type="match status" value="1"/>
</dbReference>
<evidence type="ECO:0000256" key="3">
    <source>
        <dbReference type="ARBA" id="ARBA00022898"/>
    </source>
</evidence>
<dbReference type="InterPro" id="IPR015424">
    <property type="entry name" value="PyrdxlP-dep_Trfase"/>
</dbReference>
<dbReference type="AlphaFoldDB" id="A0AA43XN91"/>
<dbReference type="PIRSF" id="PIRSF038800">
    <property type="entry name" value="KYNU"/>
    <property type="match status" value="1"/>
</dbReference>
<keyword evidence="8" id="KW-1185">Reference proteome</keyword>
<comment type="subunit">
    <text evidence="4 6">Homodimer.</text>
</comment>
<dbReference type="SUPFAM" id="SSF53383">
    <property type="entry name" value="PLP-dependent transferases"/>
    <property type="match status" value="1"/>
</dbReference>
<proteinExistence type="inferred from homology"/>
<dbReference type="GO" id="GO:0030170">
    <property type="term" value="F:pyridoxal phosphate binding"/>
    <property type="evidence" value="ECO:0007669"/>
    <property type="project" value="UniProtKB-UniRule"/>
</dbReference>
<feature type="binding site" evidence="4">
    <location>
        <position position="266"/>
    </location>
    <ligand>
        <name>pyridoxal 5'-phosphate</name>
        <dbReference type="ChEBI" id="CHEBI:597326"/>
    </ligand>
</feature>
<dbReference type="GO" id="GO:0009435">
    <property type="term" value="P:NAD+ biosynthetic process"/>
    <property type="evidence" value="ECO:0007669"/>
    <property type="project" value="UniProtKB-UniRule"/>
</dbReference>
<feature type="binding site" evidence="4">
    <location>
        <position position="104"/>
    </location>
    <ligand>
        <name>pyridoxal 5'-phosphate</name>
        <dbReference type="ChEBI" id="CHEBI:597326"/>
    </ligand>
</feature>
<evidence type="ECO:0000256" key="6">
    <source>
        <dbReference type="PIRNR" id="PIRNR038800"/>
    </source>
</evidence>
<dbReference type="InterPro" id="IPR010111">
    <property type="entry name" value="Kynureninase"/>
</dbReference>
<feature type="binding site" evidence="4">
    <location>
        <position position="237"/>
    </location>
    <ligand>
        <name>pyridoxal 5'-phosphate</name>
        <dbReference type="ChEBI" id="CHEBI:597326"/>
    </ligand>
</feature>
<comment type="catalytic activity">
    <reaction evidence="4 6">
        <text>L-kynurenine + H2O = anthranilate + L-alanine + H(+)</text>
        <dbReference type="Rhea" id="RHEA:16813"/>
        <dbReference type="ChEBI" id="CHEBI:15377"/>
        <dbReference type="ChEBI" id="CHEBI:15378"/>
        <dbReference type="ChEBI" id="CHEBI:16567"/>
        <dbReference type="ChEBI" id="CHEBI:57959"/>
        <dbReference type="ChEBI" id="CHEBI:57972"/>
        <dbReference type="EC" id="3.7.1.3"/>
    </reaction>
</comment>
<dbReference type="PANTHER" id="PTHR14084">
    <property type="entry name" value="KYNURENINASE"/>
    <property type="match status" value="1"/>
</dbReference>
<comment type="catalytic activity">
    <reaction evidence="6">
        <text>3-hydroxy-L-kynurenine + H2O = 3-hydroxyanthranilate + L-alanine + H(+)</text>
        <dbReference type="Rhea" id="RHEA:25143"/>
        <dbReference type="ChEBI" id="CHEBI:15377"/>
        <dbReference type="ChEBI" id="CHEBI:15378"/>
        <dbReference type="ChEBI" id="CHEBI:36559"/>
        <dbReference type="ChEBI" id="CHEBI:57972"/>
        <dbReference type="ChEBI" id="CHEBI:58125"/>
        <dbReference type="EC" id="3.7.1.3"/>
    </reaction>
</comment>
<feature type="binding site" evidence="4">
    <location>
        <position position="212"/>
    </location>
    <ligand>
        <name>pyridoxal 5'-phosphate</name>
        <dbReference type="ChEBI" id="CHEBI:597326"/>
    </ligand>
</feature>
<dbReference type="GO" id="GO:0043420">
    <property type="term" value="P:anthranilate metabolic process"/>
    <property type="evidence" value="ECO:0007669"/>
    <property type="project" value="TreeGrafter"/>
</dbReference>
<dbReference type="InterPro" id="IPR015422">
    <property type="entry name" value="PyrdxlP-dep_Trfase_small"/>
</dbReference>
<evidence type="ECO:0000313" key="8">
    <source>
        <dbReference type="Proteomes" id="UP000449710"/>
    </source>
</evidence>
<gene>
    <name evidence="4 7" type="primary">kynU</name>
    <name evidence="7" type="ORF">ISALK_13295</name>
</gene>
<evidence type="ECO:0000256" key="1">
    <source>
        <dbReference type="ARBA" id="ARBA00022642"/>
    </source>
</evidence>
<accession>A0AA43XN91</accession>
<keyword evidence="2 4" id="KW-0378">Hydrolase</keyword>
<dbReference type="Pfam" id="PF22580">
    <property type="entry name" value="KYNU_C"/>
    <property type="match status" value="1"/>
</dbReference>
<dbReference type="Gene3D" id="3.90.1150.10">
    <property type="entry name" value="Aspartate Aminotransferase, domain 1"/>
    <property type="match status" value="1"/>
</dbReference>
<evidence type="ECO:0000256" key="4">
    <source>
        <dbReference type="HAMAP-Rule" id="MF_01970"/>
    </source>
</evidence>
<dbReference type="EC" id="3.7.1.3" evidence="4 5"/>
<sequence length="427" mass="48907">MERKFQESLEFAKTMDLRDPLKDFRARFHVKEDEIYMDGNSLGLSSKEAQQSIERVAGDWKKEGIKMWGMEEGRYFHYPKLVGEKLRGMIGAEPNEIILNGSITTNLHQALATFYKPNKERYKILVDGLNFPTDIYAVKSLIELKGYTVEEALVTVKSRDGREILEEDIIAAMTEEVALILLPSVLYRSAQLINMEQITEEAHKRGIIIGWDLAHSIGAIPHNFKKIDPDFAVWCTYKYLNGGPGSVGGLYINRKHFGKEAGLKGWFGNRDDLQFLLEHRFEQAGDAGGWLQGSPHMLSIAPLEGSLDIFEEAGIQRIREKSLIITEYLMFLAEQRLEKYGYRIGNPRENHRRGGHVSLEHEEAYRISLALRDHGVVPDYREPNVIRLAPAALYNTYEEVFRLVEILEKITKEKSFEHYSAERGTVL</sequence>
<comment type="caution">
    <text evidence="7">The sequence shown here is derived from an EMBL/GenBank/DDBJ whole genome shotgun (WGS) entry which is preliminary data.</text>
</comment>
<dbReference type="PANTHER" id="PTHR14084:SF0">
    <property type="entry name" value="KYNURENINASE"/>
    <property type="match status" value="1"/>
</dbReference>
<dbReference type="HAMAP" id="MF_01970">
    <property type="entry name" value="Kynureninase"/>
    <property type="match status" value="1"/>
</dbReference>
<dbReference type="GO" id="GO:0019441">
    <property type="term" value="P:L-tryptophan catabolic process to kynurenine"/>
    <property type="evidence" value="ECO:0007669"/>
    <property type="project" value="TreeGrafter"/>
</dbReference>
<evidence type="ECO:0000256" key="5">
    <source>
        <dbReference type="NCBIfam" id="TIGR01814"/>
    </source>
</evidence>
<dbReference type="GO" id="GO:0005737">
    <property type="term" value="C:cytoplasm"/>
    <property type="evidence" value="ECO:0007669"/>
    <property type="project" value="UniProtKB-UniRule"/>
</dbReference>